<organism evidence="1">
    <name type="scientific">Rhizophora mucronata</name>
    <name type="common">Asiatic mangrove</name>
    <dbReference type="NCBI Taxonomy" id="61149"/>
    <lineage>
        <taxon>Eukaryota</taxon>
        <taxon>Viridiplantae</taxon>
        <taxon>Streptophyta</taxon>
        <taxon>Embryophyta</taxon>
        <taxon>Tracheophyta</taxon>
        <taxon>Spermatophyta</taxon>
        <taxon>Magnoliopsida</taxon>
        <taxon>eudicotyledons</taxon>
        <taxon>Gunneridae</taxon>
        <taxon>Pentapetalae</taxon>
        <taxon>rosids</taxon>
        <taxon>fabids</taxon>
        <taxon>Malpighiales</taxon>
        <taxon>Rhizophoraceae</taxon>
        <taxon>Rhizophora</taxon>
    </lineage>
</organism>
<name>A0A2P2R284_RHIMU</name>
<dbReference type="AlphaFoldDB" id="A0A2P2R284"/>
<sequence length="38" mass="4211">MVLLVTAYSRKLEQNSIILLLQAPVSHGVCFSVCLVQH</sequence>
<proteinExistence type="predicted"/>
<dbReference type="EMBL" id="GGEC01092826">
    <property type="protein sequence ID" value="MBX73310.1"/>
    <property type="molecule type" value="Transcribed_RNA"/>
</dbReference>
<protein>
    <submittedName>
        <fullName evidence="1">Uncharacterized protein</fullName>
    </submittedName>
</protein>
<accession>A0A2P2R284</accession>
<evidence type="ECO:0000313" key="1">
    <source>
        <dbReference type="EMBL" id="MBX73310.1"/>
    </source>
</evidence>
<reference evidence="1" key="1">
    <citation type="submission" date="2018-02" db="EMBL/GenBank/DDBJ databases">
        <title>Rhizophora mucronata_Transcriptome.</title>
        <authorList>
            <person name="Meera S.P."/>
            <person name="Sreeshan A."/>
            <person name="Augustine A."/>
        </authorList>
    </citation>
    <scope>NUCLEOTIDE SEQUENCE</scope>
    <source>
        <tissue evidence="1">Leaf</tissue>
    </source>
</reference>